<dbReference type="Pfam" id="PF00392">
    <property type="entry name" value="GntR"/>
    <property type="match status" value="1"/>
</dbReference>
<dbReference type="InterPro" id="IPR036388">
    <property type="entry name" value="WH-like_DNA-bd_sf"/>
</dbReference>
<protein>
    <submittedName>
        <fullName evidence="5">DNA-binding transcriptional regulator YhcF (GntR family)</fullName>
    </submittedName>
</protein>
<dbReference type="RefSeq" id="WP_310428682.1">
    <property type="nucleotide sequence ID" value="NZ_JAVDYC010000001.1"/>
</dbReference>
<proteinExistence type="predicted"/>
<dbReference type="GO" id="GO:0003700">
    <property type="term" value="F:DNA-binding transcription factor activity"/>
    <property type="evidence" value="ECO:0007669"/>
    <property type="project" value="InterPro"/>
</dbReference>
<dbReference type="SUPFAM" id="SSF46785">
    <property type="entry name" value="Winged helix' DNA-binding domain"/>
    <property type="match status" value="1"/>
</dbReference>
<accession>A0AAE4A2B9</accession>
<organism evidence="5 6">
    <name type="scientific">Catenuloplanes niger</name>
    <dbReference type="NCBI Taxonomy" id="587534"/>
    <lineage>
        <taxon>Bacteria</taxon>
        <taxon>Bacillati</taxon>
        <taxon>Actinomycetota</taxon>
        <taxon>Actinomycetes</taxon>
        <taxon>Micromonosporales</taxon>
        <taxon>Micromonosporaceae</taxon>
        <taxon>Catenuloplanes</taxon>
    </lineage>
</organism>
<reference evidence="5 6" key="1">
    <citation type="submission" date="2023-07" db="EMBL/GenBank/DDBJ databases">
        <title>Sequencing the genomes of 1000 actinobacteria strains.</title>
        <authorList>
            <person name="Klenk H.-P."/>
        </authorList>
    </citation>
    <scope>NUCLEOTIDE SEQUENCE [LARGE SCALE GENOMIC DNA]</scope>
    <source>
        <strain evidence="5 6">DSM 44711</strain>
    </source>
</reference>
<keyword evidence="3" id="KW-0804">Transcription</keyword>
<keyword evidence="2 5" id="KW-0238">DNA-binding</keyword>
<evidence type="ECO:0000313" key="6">
    <source>
        <dbReference type="Proteomes" id="UP001183629"/>
    </source>
</evidence>
<keyword evidence="6" id="KW-1185">Reference proteome</keyword>
<dbReference type="AlphaFoldDB" id="A0AAE4A2B9"/>
<name>A0AAE4A2B9_9ACTN</name>
<dbReference type="PROSITE" id="PS50949">
    <property type="entry name" value="HTH_GNTR"/>
    <property type="match status" value="1"/>
</dbReference>
<evidence type="ECO:0000259" key="4">
    <source>
        <dbReference type="PROSITE" id="PS50949"/>
    </source>
</evidence>
<dbReference type="GO" id="GO:0003677">
    <property type="term" value="F:DNA binding"/>
    <property type="evidence" value="ECO:0007669"/>
    <property type="project" value="UniProtKB-KW"/>
</dbReference>
<gene>
    <name evidence="5" type="ORF">J2S44_008180</name>
</gene>
<dbReference type="InterPro" id="IPR036390">
    <property type="entry name" value="WH_DNA-bd_sf"/>
</dbReference>
<evidence type="ECO:0000313" key="5">
    <source>
        <dbReference type="EMBL" id="MDR7327930.1"/>
    </source>
</evidence>
<evidence type="ECO:0000256" key="2">
    <source>
        <dbReference type="ARBA" id="ARBA00023125"/>
    </source>
</evidence>
<evidence type="ECO:0000256" key="1">
    <source>
        <dbReference type="ARBA" id="ARBA00023015"/>
    </source>
</evidence>
<feature type="domain" description="HTH gntR-type" evidence="4">
    <location>
        <begin position="11"/>
        <end position="79"/>
    </location>
</feature>
<dbReference type="PANTHER" id="PTHR38445:SF9">
    <property type="entry name" value="HTH-TYPE TRANSCRIPTIONAL REPRESSOR YTRA"/>
    <property type="match status" value="1"/>
</dbReference>
<dbReference type="PANTHER" id="PTHR38445">
    <property type="entry name" value="HTH-TYPE TRANSCRIPTIONAL REPRESSOR YTRA"/>
    <property type="match status" value="1"/>
</dbReference>
<dbReference type="SMART" id="SM00345">
    <property type="entry name" value="HTH_GNTR"/>
    <property type="match status" value="1"/>
</dbReference>
<keyword evidence="1" id="KW-0805">Transcription regulation</keyword>
<dbReference type="Proteomes" id="UP001183629">
    <property type="component" value="Unassembled WGS sequence"/>
</dbReference>
<comment type="caution">
    <text evidence="5">The sequence shown here is derived from an EMBL/GenBank/DDBJ whole genome shotgun (WGS) entry which is preliminary data.</text>
</comment>
<sequence>MRIVIEDGGDVPPYAQIRDQVAGLARDGDLAAGTRLPAVRALAEQLGLAVNTVARAYRELEQAGLVETRGRHGTVITARAAGASTEALRLAGQYATATRALGVPPEQALDLVRAALGLRADTTPTRGRP</sequence>
<dbReference type="InterPro" id="IPR000524">
    <property type="entry name" value="Tscrpt_reg_HTH_GntR"/>
</dbReference>
<dbReference type="CDD" id="cd07377">
    <property type="entry name" value="WHTH_GntR"/>
    <property type="match status" value="1"/>
</dbReference>
<dbReference type="EMBL" id="JAVDYC010000001">
    <property type="protein sequence ID" value="MDR7327930.1"/>
    <property type="molecule type" value="Genomic_DNA"/>
</dbReference>
<evidence type="ECO:0000256" key="3">
    <source>
        <dbReference type="ARBA" id="ARBA00023163"/>
    </source>
</evidence>
<dbReference type="Gene3D" id="1.10.10.10">
    <property type="entry name" value="Winged helix-like DNA-binding domain superfamily/Winged helix DNA-binding domain"/>
    <property type="match status" value="1"/>
</dbReference>